<evidence type="ECO:0000256" key="13">
    <source>
        <dbReference type="ARBA" id="ARBA00079941"/>
    </source>
</evidence>
<comment type="catalytic activity">
    <reaction evidence="11">
        <text>UTP + L-glutamine + ATP + H2O = CTP + L-glutamate + ADP + phosphate + 2 H(+)</text>
        <dbReference type="Rhea" id="RHEA:26426"/>
        <dbReference type="ChEBI" id="CHEBI:15377"/>
        <dbReference type="ChEBI" id="CHEBI:15378"/>
        <dbReference type="ChEBI" id="CHEBI:29985"/>
        <dbReference type="ChEBI" id="CHEBI:30616"/>
        <dbReference type="ChEBI" id="CHEBI:37563"/>
        <dbReference type="ChEBI" id="CHEBI:43474"/>
        <dbReference type="ChEBI" id="CHEBI:46398"/>
        <dbReference type="ChEBI" id="CHEBI:58359"/>
        <dbReference type="ChEBI" id="CHEBI:456216"/>
        <dbReference type="EC" id="6.3.4.2"/>
    </reaction>
</comment>
<reference evidence="17 18" key="1">
    <citation type="submission" date="2018-06" db="EMBL/GenBank/DDBJ databases">
        <title>Extensive metabolic versatility and redundancy in microbially diverse, dynamic hydrothermal sediments.</title>
        <authorList>
            <person name="Dombrowski N."/>
            <person name="Teske A."/>
            <person name="Baker B.J."/>
        </authorList>
    </citation>
    <scope>NUCLEOTIDE SEQUENCE [LARGE SCALE GENOMIC DNA]</scope>
    <source>
        <strain evidence="17">B35_G9</strain>
    </source>
</reference>
<dbReference type="InterPro" id="IPR017456">
    <property type="entry name" value="CTP_synthase_N"/>
</dbReference>
<comment type="pathway">
    <text evidence="1">Pyrimidine metabolism; CTP biosynthesis via de novo pathway; CTP from UDP: step 2/2.</text>
</comment>
<keyword evidence="7" id="KW-0067">ATP-binding</keyword>
<sequence>MADKFIVVIGGVISGVGKGIATASIGKILKEFGYNITAVKIDPYINYDAGTLRPTEHGEVWVTYDGGEVDQDLGNYERFLGMHLSRKNNITTGQVYDKIIKNERQGKYLGETVQFIPHVPNEIIHRIKEASKGNDICLIEIGGTVGDYENIPFLFAMKSLEKQFSKDNVLYVLVTYMPIPSNIGEMKTKPTQQAIKQLNEHGIFPDIILCRGEKPLDAVRRKKIEIYANIASQFVISAPDEKVLYAIPLNFEKEELGKKVLQKLKLPLKKTPNFSKWEKLVNVIKSPNRIIEIAMVGKYVNIGEFSLKDSYISVNQSLEHAGAHLDVGVNINWIEAEELEDYEKVNEMLLRYNGIVVPGGFGSTGIQGKINAIRYARENKIPFLGLCYGLQLAVVEYARNVLMMKGANTTEVDKNTPFPVIDILESQKRLMAESNYGNTMRLGSYCAYIDKNSYIFKYYKLLDRVRNIEEVRDYYRKDKNAEMRIGVVKPEESNTLVLERHRHRYEVNPNYIEKLESGGLTIAGYHRMKDGVKLVEFIEIEGHPYFAATQAHPEFESNLENPSPMFYGFVDSAKNVK</sequence>
<dbReference type="EMBL" id="QNBC01000036">
    <property type="protein sequence ID" value="RKX66656.1"/>
    <property type="molecule type" value="Genomic_DNA"/>
</dbReference>
<evidence type="ECO:0000256" key="3">
    <source>
        <dbReference type="ARBA" id="ARBA00012291"/>
    </source>
</evidence>
<dbReference type="InterPro" id="IPR029062">
    <property type="entry name" value="Class_I_gatase-like"/>
</dbReference>
<dbReference type="InterPro" id="IPR027417">
    <property type="entry name" value="P-loop_NTPase"/>
</dbReference>
<dbReference type="AlphaFoldDB" id="A0A660SAW9"/>
<gene>
    <name evidence="17" type="ORF">DRP44_03630</name>
</gene>
<dbReference type="SUPFAM" id="SSF52540">
    <property type="entry name" value="P-loop containing nucleoside triphosphate hydrolases"/>
    <property type="match status" value="1"/>
</dbReference>
<dbReference type="GO" id="GO:0019856">
    <property type="term" value="P:pyrimidine nucleobase biosynthetic process"/>
    <property type="evidence" value="ECO:0007669"/>
    <property type="project" value="TreeGrafter"/>
</dbReference>
<evidence type="ECO:0000256" key="9">
    <source>
        <dbReference type="ARBA" id="ARBA00022962"/>
    </source>
</evidence>
<dbReference type="Pfam" id="PF06418">
    <property type="entry name" value="CTP_synth_N"/>
    <property type="match status" value="1"/>
</dbReference>
<dbReference type="FunFam" id="3.40.50.300:FF:000009">
    <property type="entry name" value="CTP synthase"/>
    <property type="match status" value="1"/>
</dbReference>
<protein>
    <recommendedName>
        <fullName evidence="3">CTP synthase (glutamine hydrolyzing)</fullName>
        <ecNumber evidence="3">6.3.4.2</ecNumber>
    </recommendedName>
    <alternativeName>
        <fullName evidence="13">Cytidine 5'-triphosphate synthase</fullName>
    </alternativeName>
    <alternativeName>
        <fullName evidence="14">Cytidine triphosphate synthetase</fullName>
    </alternativeName>
    <alternativeName>
        <fullName evidence="12">UTP--ammonia ligase</fullName>
    </alternativeName>
</protein>
<accession>A0A660SAW9</accession>
<evidence type="ECO:0000256" key="14">
    <source>
        <dbReference type="ARBA" id="ARBA00083191"/>
    </source>
</evidence>
<evidence type="ECO:0000313" key="17">
    <source>
        <dbReference type="EMBL" id="RKX66656.1"/>
    </source>
</evidence>
<dbReference type="PANTHER" id="PTHR11550">
    <property type="entry name" value="CTP SYNTHASE"/>
    <property type="match status" value="1"/>
</dbReference>
<dbReference type="Proteomes" id="UP000282321">
    <property type="component" value="Unassembled WGS sequence"/>
</dbReference>
<keyword evidence="5" id="KW-0479">Metal-binding</keyword>
<name>A0A660SAW9_UNCT6</name>
<dbReference type="CDD" id="cd01746">
    <property type="entry name" value="GATase1_CTP_Synthase"/>
    <property type="match status" value="1"/>
</dbReference>
<evidence type="ECO:0000256" key="1">
    <source>
        <dbReference type="ARBA" id="ARBA00005171"/>
    </source>
</evidence>
<dbReference type="UniPathway" id="UPA00159">
    <property type="reaction ID" value="UER00277"/>
</dbReference>
<dbReference type="NCBIfam" id="NF003792">
    <property type="entry name" value="PRK05380.1"/>
    <property type="match status" value="1"/>
</dbReference>
<evidence type="ECO:0000256" key="8">
    <source>
        <dbReference type="ARBA" id="ARBA00022842"/>
    </source>
</evidence>
<dbReference type="GO" id="GO:0046872">
    <property type="term" value="F:metal ion binding"/>
    <property type="evidence" value="ECO:0007669"/>
    <property type="project" value="UniProtKB-KW"/>
</dbReference>
<dbReference type="SUPFAM" id="SSF52317">
    <property type="entry name" value="Class I glutamine amidotransferase-like"/>
    <property type="match status" value="1"/>
</dbReference>
<evidence type="ECO:0000256" key="12">
    <source>
        <dbReference type="ARBA" id="ARBA00075170"/>
    </source>
</evidence>
<evidence type="ECO:0000256" key="6">
    <source>
        <dbReference type="ARBA" id="ARBA00022741"/>
    </source>
</evidence>
<dbReference type="InterPro" id="IPR017926">
    <property type="entry name" value="GATASE"/>
</dbReference>
<dbReference type="EC" id="6.3.4.2" evidence="3"/>
<keyword evidence="6" id="KW-0547">Nucleotide-binding</keyword>
<evidence type="ECO:0000256" key="7">
    <source>
        <dbReference type="ARBA" id="ARBA00022840"/>
    </source>
</evidence>
<dbReference type="GO" id="GO:0042802">
    <property type="term" value="F:identical protein binding"/>
    <property type="evidence" value="ECO:0007669"/>
    <property type="project" value="TreeGrafter"/>
</dbReference>
<dbReference type="GO" id="GO:0044210">
    <property type="term" value="P:'de novo' CTP biosynthetic process"/>
    <property type="evidence" value="ECO:0007669"/>
    <property type="project" value="UniProtKB-UniPathway"/>
</dbReference>
<keyword evidence="10" id="KW-0665">Pyrimidine biosynthesis</keyword>
<evidence type="ECO:0000256" key="2">
    <source>
        <dbReference type="ARBA" id="ARBA00007533"/>
    </source>
</evidence>
<feature type="domain" description="Glutamine amidotransferase" evidence="15">
    <location>
        <begin position="307"/>
        <end position="570"/>
    </location>
</feature>
<evidence type="ECO:0000256" key="10">
    <source>
        <dbReference type="ARBA" id="ARBA00022975"/>
    </source>
</evidence>
<evidence type="ECO:0000256" key="5">
    <source>
        <dbReference type="ARBA" id="ARBA00022723"/>
    </source>
</evidence>
<proteinExistence type="inferred from homology"/>
<dbReference type="InterPro" id="IPR033828">
    <property type="entry name" value="GATase1_CTP_Synthase"/>
</dbReference>
<organism evidence="17 18">
    <name type="scientific">candidate division TA06 bacterium</name>
    <dbReference type="NCBI Taxonomy" id="2250710"/>
    <lineage>
        <taxon>Bacteria</taxon>
        <taxon>Bacteria division TA06</taxon>
    </lineage>
</organism>
<dbReference type="Gene3D" id="3.40.50.300">
    <property type="entry name" value="P-loop containing nucleotide triphosphate hydrolases"/>
    <property type="match status" value="1"/>
</dbReference>
<dbReference type="Gene3D" id="3.40.50.880">
    <property type="match status" value="1"/>
</dbReference>
<feature type="domain" description="CTP synthase N-terminal" evidence="16">
    <location>
        <begin position="4"/>
        <end position="266"/>
    </location>
</feature>
<dbReference type="PANTHER" id="PTHR11550:SF0">
    <property type="entry name" value="CTP SYNTHASE-RELATED"/>
    <property type="match status" value="1"/>
</dbReference>
<evidence type="ECO:0000256" key="11">
    <source>
        <dbReference type="ARBA" id="ARBA00047781"/>
    </source>
</evidence>
<dbReference type="GO" id="GO:0005524">
    <property type="term" value="F:ATP binding"/>
    <property type="evidence" value="ECO:0007669"/>
    <property type="project" value="UniProtKB-KW"/>
</dbReference>
<evidence type="ECO:0000256" key="4">
    <source>
        <dbReference type="ARBA" id="ARBA00022598"/>
    </source>
</evidence>
<comment type="similarity">
    <text evidence="2">Belongs to the CTP synthase family.</text>
</comment>
<dbReference type="InterPro" id="IPR004468">
    <property type="entry name" value="CTP_synthase"/>
</dbReference>
<dbReference type="NCBIfam" id="TIGR00337">
    <property type="entry name" value="PyrG"/>
    <property type="match status" value="1"/>
</dbReference>
<comment type="caution">
    <text evidence="17">The sequence shown here is derived from an EMBL/GenBank/DDBJ whole genome shotgun (WGS) entry which is preliminary data.</text>
</comment>
<evidence type="ECO:0000259" key="15">
    <source>
        <dbReference type="Pfam" id="PF00117"/>
    </source>
</evidence>
<dbReference type="PROSITE" id="PS51273">
    <property type="entry name" value="GATASE_TYPE_1"/>
    <property type="match status" value="1"/>
</dbReference>
<keyword evidence="8" id="KW-0460">Magnesium</keyword>
<keyword evidence="9" id="KW-0315">Glutamine amidotransferase</keyword>
<dbReference type="GO" id="GO:0003883">
    <property type="term" value="F:CTP synthase activity"/>
    <property type="evidence" value="ECO:0007669"/>
    <property type="project" value="UniProtKB-EC"/>
</dbReference>
<evidence type="ECO:0000313" key="18">
    <source>
        <dbReference type="Proteomes" id="UP000282321"/>
    </source>
</evidence>
<evidence type="ECO:0000259" key="16">
    <source>
        <dbReference type="Pfam" id="PF06418"/>
    </source>
</evidence>
<dbReference type="Pfam" id="PF00117">
    <property type="entry name" value="GATase"/>
    <property type="match status" value="1"/>
</dbReference>
<keyword evidence="4" id="KW-0436">Ligase</keyword>